<keyword evidence="2" id="KW-0560">Oxidoreductase</keyword>
<comment type="similarity">
    <text evidence="1">Belongs to the short-chain dehydrogenases/reductases (SDR) family.</text>
</comment>
<name>A0AAJ1MKT8_9SPIO</name>
<accession>A0AAJ1MKT8</accession>
<reference evidence="3 4" key="1">
    <citation type="submission" date="2022-12" db="EMBL/GenBank/DDBJ databases">
        <title>Metagenome assembled genome from gulf of manar.</title>
        <authorList>
            <person name="Kohli P."/>
            <person name="Pk S."/>
            <person name="Venkata Ramana C."/>
            <person name="Sasikala C."/>
        </authorList>
    </citation>
    <scope>NUCLEOTIDE SEQUENCE [LARGE SCALE GENOMIC DNA]</scope>
    <source>
        <strain evidence="3">JB008</strain>
    </source>
</reference>
<dbReference type="Gene3D" id="3.40.50.720">
    <property type="entry name" value="NAD(P)-binding Rossmann-like Domain"/>
    <property type="match status" value="1"/>
</dbReference>
<dbReference type="AlphaFoldDB" id="A0AAJ1MKT8"/>
<dbReference type="PRINTS" id="PR00080">
    <property type="entry name" value="SDRFAMILY"/>
</dbReference>
<dbReference type="EMBL" id="JAQQAL010000002">
    <property type="protein sequence ID" value="MDC7225140.1"/>
    <property type="molecule type" value="Genomic_DNA"/>
</dbReference>
<dbReference type="GO" id="GO:0016616">
    <property type="term" value="F:oxidoreductase activity, acting on the CH-OH group of donors, NAD or NADP as acceptor"/>
    <property type="evidence" value="ECO:0007669"/>
    <property type="project" value="TreeGrafter"/>
</dbReference>
<evidence type="ECO:0000256" key="2">
    <source>
        <dbReference type="ARBA" id="ARBA00023002"/>
    </source>
</evidence>
<gene>
    <name evidence="3" type="ORF">PQJ61_00075</name>
</gene>
<evidence type="ECO:0000313" key="4">
    <source>
        <dbReference type="Proteomes" id="UP001221217"/>
    </source>
</evidence>
<dbReference type="PROSITE" id="PS00061">
    <property type="entry name" value="ADH_SHORT"/>
    <property type="match status" value="1"/>
</dbReference>
<protein>
    <submittedName>
        <fullName evidence="3">SDR family oxidoreductase</fullName>
    </submittedName>
</protein>
<dbReference type="InterPro" id="IPR036291">
    <property type="entry name" value="NAD(P)-bd_dom_sf"/>
</dbReference>
<dbReference type="Pfam" id="PF13561">
    <property type="entry name" value="adh_short_C2"/>
    <property type="match status" value="1"/>
</dbReference>
<dbReference type="PRINTS" id="PR00081">
    <property type="entry name" value="GDHRDH"/>
</dbReference>
<evidence type="ECO:0000256" key="1">
    <source>
        <dbReference type="ARBA" id="ARBA00006484"/>
    </source>
</evidence>
<evidence type="ECO:0000313" key="3">
    <source>
        <dbReference type="EMBL" id="MDC7225140.1"/>
    </source>
</evidence>
<dbReference type="PANTHER" id="PTHR42760">
    <property type="entry name" value="SHORT-CHAIN DEHYDROGENASES/REDUCTASES FAMILY MEMBER"/>
    <property type="match status" value="1"/>
</dbReference>
<proteinExistence type="inferred from homology"/>
<dbReference type="InterPro" id="IPR002347">
    <property type="entry name" value="SDR_fam"/>
</dbReference>
<comment type="caution">
    <text evidence="3">The sequence shown here is derived from an EMBL/GenBank/DDBJ whole genome shotgun (WGS) entry which is preliminary data.</text>
</comment>
<dbReference type="InterPro" id="IPR020904">
    <property type="entry name" value="Sc_DH/Rdtase_CS"/>
</dbReference>
<dbReference type="SUPFAM" id="SSF51735">
    <property type="entry name" value="NAD(P)-binding Rossmann-fold domains"/>
    <property type="match status" value="1"/>
</dbReference>
<organism evidence="3 4">
    <name type="scientific">Candidatus Thalassospirochaeta sargassi</name>
    <dbReference type="NCBI Taxonomy" id="3119039"/>
    <lineage>
        <taxon>Bacteria</taxon>
        <taxon>Pseudomonadati</taxon>
        <taxon>Spirochaetota</taxon>
        <taxon>Spirochaetia</taxon>
        <taxon>Spirochaetales</taxon>
        <taxon>Spirochaetaceae</taxon>
        <taxon>Candidatus Thalassospirochaeta</taxon>
    </lineage>
</organism>
<sequence>MNADSKVIVVTGVCGGIGSAVAELLNESGYIVAGFDIDRNDSEVYEHHIVDVTNAEQVKKSLDLVFQKYGKINSLVNCAGILSTNNFYSENYSDWKKILNVNLDSVFICSKEIVDYLIKNEISNIINIASVSAFKQSVFSSVAYCASKAAIVGMSRTMAAQLAKDGVRVNNVAPGFVDTEMIELLSPEVIEKCKNSVPLGRVASPVEVAAAVRYLLSDDASYITGETININGGTFMS</sequence>
<dbReference type="FunFam" id="3.40.50.720:FF:000173">
    <property type="entry name" value="3-oxoacyl-[acyl-carrier protein] reductase"/>
    <property type="match status" value="1"/>
</dbReference>
<dbReference type="Proteomes" id="UP001221217">
    <property type="component" value="Unassembled WGS sequence"/>
</dbReference>